<name>A0A6I0ENW3_9FIRM</name>
<dbReference type="InterPro" id="IPR025241">
    <property type="entry name" value="DUF4190"/>
</dbReference>
<reference evidence="3 4" key="1">
    <citation type="submission" date="2019-10" db="EMBL/GenBank/DDBJ databases">
        <title>Whole-genome sequence of the extremophile Heliorestis acidaminivorans DSM 24790.</title>
        <authorList>
            <person name="Kyndt J.A."/>
            <person name="Meyer T.E."/>
        </authorList>
    </citation>
    <scope>NUCLEOTIDE SEQUENCE [LARGE SCALE GENOMIC DNA]</scope>
    <source>
        <strain evidence="3 4">DSM 24790</strain>
    </source>
</reference>
<protein>
    <submittedName>
        <fullName evidence="3">DUF4190 domain-containing protein</fullName>
    </submittedName>
</protein>
<keyword evidence="1" id="KW-1133">Transmembrane helix</keyword>
<dbReference type="Proteomes" id="UP000468766">
    <property type="component" value="Unassembled WGS sequence"/>
</dbReference>
<sequence>MSDMTNGKAIASLVLGIFSILSAILVSIGLILGVVGLILGILGLQEIKRLEQKGKNIAIAGIVCSSIGALLPILAVIFAYTAYLNYTNY</sequence>
<dbReference type="RefSeq" id="WP_151621238.1">
    <property type="nucleotide sequence ID" value="NZ_WBXO01000011.1"/>
</dbReference>
<dbReference type="AlphaFoldDB" id="A0A6I0ENW3"/>
<keyword evidence="1" id="KW-0472">Membrane</keyword>
<comment type="caution">
    <text evidence="3">The sequence shown here is derived from an EMBL/GenBank/DDBJ whole genome shotgun (WGS) entry which is preliminary data.</text>
</comment>
<proteinExistence type="predicted"/>
<dbReference type="EMBL" id="WBXO01000011">
    <property type="protein sequence ID" value="KAB2951511.1"/>
    <property type="molecule type" value="Genomic_DNA"/>
</dbReference>
<evidence type="ECO:0000259" key="2">
    <source>
        <dbReference type="Pfam" id="PF13828"/>
    </source>
</evidence>
<evidence type="ECO:0000313" key="3">
    <source>
        <dbReference type="EMBL" id="KAB2951511.1"/>
    </source>
</evidence>
<evidence type="ECO:0000313" key="4">
    <source>
        <dbReference type="Proteomes" id="UP000468766"/>
    </source>
</evidence>
<keyword evidence="1" id="KW-0812">Transmembrane</keyword>
<accession>A0A6I0ENW3</accession>
<feature type="transmembrane region" description="Helical" evidence="1">
    <location>
        <begin position="56"/>
        <end position="83"/>
    </location>
</feature>
<dbReference type="Pfam" id="PF13828">
    <property type="entry name" value="DUF4190"/>
    <property type="match status" value="1"/>
</dbReference>
<keyword evidence="4" id="KW-1185">Reference proteome</keyword>
<organism evidence="3 4">
    <name type="scientific">Heliorestis acidaminivorans</name>
    <dbReference type="NCBI Taxonomy" id="553427"/>
    <lineage>
        <taxon>Bacteria</taxon>
        <taxon>Bacillati</taxon>
        <taxon>Bacillota</taxon>
        <taxon>Clostridia</taxon>
        <taxon>Eubacteriales</taxon>
        <taxon>Heliobacteriaceae</taxon>
        <taxon>Heliorestis</taxon>
    </lineage>
</organism>
<feature type="transmembrane region" description="Helical" evidence="1">
    <location>
        <begin position="12"/>
        <end position="44"/>
    </location>
</feature>
<gene>
    <name evidence="3" type="ORF">F9B85_11935</name>
</gene>
<dbReference type="OrthoDB" id="1955244at2"/>
<evidence type="ECO:0000256" key="1">
    <source>
        <dbReference type="SAM" id="Phobius"/>
    </source>
</evidence>
<feature type="domain" description="DUF4190" evidence="2">
    <location>
        <begin position="8"/>
        <end position="75"/>
    </location>
</feature>